<dbReference type="CDD" id="cd00383">
    <property type="entry name" value="trans_reg_C"/>
    <property type="match status" value="1"/>
</dbReference>
<dbReference type="EMBL" id="PVWJ01000150">
    <property type="protein sequence ID" value="PSB00887.1"/>
    <property type="molecule type" value="Genomic_DNA"/>
</dbReference>
<name>A0A2T1BY84_9CYAN</name>
<dbReference type="NCBIfam" id="TIGR00254">
    <property type="entry name" value="GGDEF"/>
    <property type="match status" value="1"/>
</dbReference>
<dbReference type="InterPro" id="IPR039420">
    <property type="entry name" value="WalR-like"/>
</dbReference>
<evidence type="ECO:0000313" key="7">
    <source>
        <dbReference type="EMBL" id="PSB00887.1"/>
    </source>
</evidence>
<dbReference type="InterPro" id="IPR011006">
    <property type="entry name" value="CheY-like_superfamily"/>
</dbReference>
<dbReference type="Proteomes" id="UP000238762">
    <property type="component" value="Unassembled WGS sequence"/>
</dbReference>
<dbReference type="GO" id="GO:0005829">
    <property type="term" value="C:cytosol"/>
    <property type="evidence" value="ECO:0007669"/>
    <property type="project" value="TreeGrafter"/>
</dbReference>
<dbReference type="InterPro" id="IPR001789">
    <property type="entry name" value="Sig_transdc_resp-reg_receiver"/>
</dbReference>
<keyword evidence="8" id="KW-1185">Reference proteome</keyword>
<dbReference type="AlphaFoldDB" id="A0A2T1BY84"/>
<dbReference type="CDD" id="cd01949">
    <property type="entry name" value="GGDEF"/>
    <property type="match status" value="1"/>
</dbReference>
<feature type="domain" description="Response regulatory" evidence="4">
    <location>
        <begin position="383"/>
        <end position="499"/>
    </location>
</feature>
<dbReference type="Gene3D" id="3.30.70.270">
    <property type="match status" value="1"/>
</dbReference>
<protein>
    <recommendedName>
        <fullName evidence="9">Transcriptional regulator</fullName>
    </recommendedName>
</protein>
<dbReference type="PANTHER" id="PTHR48111">
    <property type="entry name" value="REGULATOR OF RPOS"/>
    <property type="match status" value="1"/>
</dbReference>
<dbReference type="PANTHER" id="PTHR48111:SF15">
    <property type="entry name" value="OMPR SUBFAMILY"/>
    <property type="match status" value="1"/>
</dbReference>
<dbReference type="InterPro" id="IPR043128">
    <property type="entry name" value="Rev_trsase/Diguanyl_cyclase"/>
</dbReference>
<feature type="DNA-binding region" description="OmpR/PhoB-type" evidence="3">
    <location>
        <begin position="138"/>
        <end position="236"/>
    </location>
</feature>
<gene>
    <name evidence="7" type="ORF">C7B64_21135</name>
</gene>
<evidence type="ECO:0000256" key="1">
    <source>
        <dbReference type="ARBA" id="ARBA00023125"/>
    </source>
</evidence>
<dbReference type="SUPFAM" id="SSF52172">
    <property type="entry name" value="CheY-like"/>
    <property type="match status" value="2"/>
</dbReference>
<feature type="modified residue" description="4-aspartylphosphate" evidence="2">
    <location>
        <position position="65"/>
    </location>
</feature>
<dbReference type="PROSITE" id="PS50110">
    <property type="entry name" value="RESPONSE_REGULATORY"/>
    <property type="match status" value="2"/>
</dbReference>
<comment type="caution">
    <text evidence="7">The sequence shown here is derived from an EMBL/GenBank/DDBJ whole genome shotgun (WGS) entry which is preliminary data.</text>
</comment>
<evidence type="ECO:0000259" key="4">
    <source>
        <dbReference type="PROSITE" id="PS50110"/>
    </source>
</evidence>
<feature type="domain" description="OmpR/PhoB-type" evidence="6">
    <location>
        <begin position="138"/>
        <end position="236"/>
    </location>
</feature>
<dbReference type="PROSITE" id="PS50887">
    <property type="entry name" value="GGDEF"/>
    <property type="match status" value="1"/>
</dbReference>
<dbReference type="GO" id="GO:0000156">
    <property type="term" value="F:phosphorelay response regulator activity"/>
    <property type="evidence" value="ECO:0007669"/>
    <property type="project" value="TreeGrafter"/>
</dbReference>
<dbReference type="InterPro" id="IPR001867">
    <property type="entry name" value="OmpR/PhoB-type_DNA-bd"/>
</dbReference>
<dbReference type="InterPro" id="IPR036388">
    <property type="entry name" value="WH-like_DNA-bd_sf"/>
</dbReference>
<proteinExistence type="predicted"/>
<keyword evidence="2" id="KW-0597">Phosphoprotein</keyword>
<dbReference type="RefSeq" id="WP_106291102.1">
    <property type="nucleotide sequence ID" value="NZ_CAWNTC010000188.1"/>
</dbReference>
<dbReference type="GO" id="GO:0006355">
    <property type="term" value="P:regulation of DNA-templated transcription"/>
    <property type="evidence" value="ECO:0007669"/>
    <property type="project" value="InterPro"/>
</dbReference>
<dbReference type="Pfam" id="PF00486">
    <property type="entry name" value="Trans_reg_C"/>
    <property type="match status" value="1"/>
</dbReference>
<sequence>MVYYGIPLGVLLKCMRILIIEDDQYTAEAFKIALLEASYTVEIATQNLLAWDLLDLGRYDLILLDAASPKLDNLVLYKRLRDKGCHIPVLLMIDSHTNQDIKSGLEVKATDYLIKPFDLEDLTKRIDSLLNQESCFPQSVLSWGALTLNLHNQQLIYAGNQIKLDIKELYILELLFRYNNRVFSFSAILNKIFFCDSTVTKETIKNIIRNLIIKIKKLGINDLIEIVYGRGYRLNSSFSNLGLINIDSSSLEIPLIPYLWIISPDTQFIGKILREAVNWGLKTQVITTLATAITKIGNEPNNVVLLDISASDKTEGLRVFLAELYIKKPLVSVVAFMTEKDIKERLTISDFSHQAVYCKSASSIQILEIVAHTLRQSIIGECKILLIDRNPDILWKLRHLLEPWGFFILTLEDDLRFWETMTLFSPELVILGEFNLQVDAFTICKSVREHPQWATLPIIFLVSNSDDLVISKVFEVGADDFVNKPIIDAELVNRVLSCWDQVKVNRNCAAANLLTDVSNHYESTKDLEKLLHLARRQNQNLSLVILNINNFSEVKKLFGYVGGNDVFRFLVEFLKESLRTEDVVARWGEEFLISMYGINKIDAIERFNQILVKINTQEFMSTNGAKFEINCSIGIAQYPQDGTDINSLYQSTKKNFL</sequence>
<dbReference type="InterPro" id="IPR029787">
    <property type="entry name" value="Nucleotide_cyclase"/>
</dbReference>
<dbReference type="SUPFAM" id="SSF55073">
    <property type="entry name" value="Nucleotide cyclase"/>
    <property type="match status" value="1"/>
</dbReference>
<evidence type="ECO:0000313" key="8">
    <source>
        <dbReference type="Proteomes" id="UP000238762"/>
    </source>
</evidence>
<feature type="domain" description="GGDEF" evidence="5">
    <location>
        <begin position="539"/>
        <end position="657"/>
    </location>
</feature>
<dbReference type="Gene3D" id="3.40.50.2300">
    <property type="match status" value="2"/>
</dbReference>
<dbReference type="SMART" id="SM00448">
    <property type="entry name" value="REC"/>
    <property type="match status" value="2"/>
</dbReference>
<evidence type="ECO:0000259" key="6">
    <source>
        <dbReference type="PROSITE" id="PS51755"/>
    </source>
</evidence>
<dbReference type="Pfam" id="PF00072">
    <property type="entry name" value="Response_reg"/>
    <property type="match status" value="2"/>
</dbReference>
<evidence type="ECO:0000256" key="3">
    <source>
        <dbReference type="PROSITE-ProRule" id="PRU01091"/>
    </source>
</evidence>
<evidence type="ECO:0008006" key="9">
    <source>
        <dbReference type="Google" id="ProtNLM"/>
    </source>
</evidence>
<dbReference type="CDD" id="cd00156">
    <property type="entry name" value="REC"/>
    <property type="match status" value="1"/>
</dbReference>
<dbReference type="SMART" id="SM00267">
    <property type="entry name" value="GGDEF"/>
    <property type="match status" value="1"/>
</dbReference>
<dbReference type="PROSITE" id="PS51755">
    <property type="entry name" value="OMPR_PHOB"/>
    <property type="match status" value="1"/>
</dbReference>
<dbReference type="SMART" id="SM00862">
    <property type="entry name" value="Trans_reg_C"/>
    <property type="match status" value="1"/>
</dbReference>
<evidence type="ECO:0000256" key="2">
    <source>
        <dbReference type="PROSITE-ProRule" id="PRU00169"/>
    </source>
</evidence>
<accession>A0A2T1BY84</accession>
<keyword evidence="1 3" id="KW-0238">DNA-binding</keyword>
<dbReference type="OrthoDB" id="453368at2"/>
<dbReference type="GO" id="GO:0032993">
    <property type="term" value="C:protein-DNA complex"/>
    <property type="evidence" value="ECO:0007669"/>
    <property type="project" value="TreeGrafter"/>
</dbReference>
<reference evidence="7 8" key="1">
    <citation type="submission" date="2018-02" db="EMBL/GenBank/DDBJ databases">
        <authorList>
            <person name="Cohen D.B."/>
            <person name="Kent A.D."/>
        </authorList>
    </citation>
    <scope>NUCLEOTIDE SEQUENCE [LARGE SCALE GENOMIC DNA]</scope>
    <source>
        <strain evidence="7 8">CCAP 1448/3</strain>
    </source>
</reference>
<organism evidence="7 8">
    <name type="scientific">Merismopedia glauca CCAP 1448/3</name>
    <dbReference type="NCBI Taxonomy" id="1296344"/>
    <lineage>
        <taxon>Bacteria</taxon>
        <taxon>Bacillati</taxon>
        <taxon>Cyanobacteriota</taxon>
        <taxon>Cyanophyceae</taxon>
        <taxon>Synechococcales</taxon>
        <taxon>Merismopediaceae</taxon>
        <taxon>Merismopedia</taxon>
    </lineage>
</organism>
<comment type="caution">
    <text evidence="2">Lacks conserved residue(s) required for the propagation of feature annotation.</text>
</comment>
<dbReference type="Gene3D" id="1.10.10.10">
    <property type="entry name" value="Winged helix-like DNA-binding domain superfamily/Winged helix DNA-binding domain"/>
    <property type="match status" value="1"/>
</dbReference>
<feature type="domain" description="Response regulatory" evidence="4">
    <location>
        <begin position="16"/>
        <end position="130"/>
    </location>
</feature>
<reference evidence="7 8" key="2">
    <citation type="submission" date="2018-03" db="EMBL/GenBank/DDBJ databases">
        <title>The ancient ancestry and fast evolution of plastids.</title>
        <authorList>
            <person name="Moore K.R."/>
            <person name="Magnabosco C."/>
            <person name="Momper L."/>
            <person name="Gold D.A."/>
            <person name="Bosak T."/>
            <person name="Fournier G.P."/>
        </authorList>
    </citation>
    <scope>NUCLEOTIDE SEQUENCE [LARGE SCALE GENOMIC DNA]</scope>
    <source>
        <strain evidence="7 8">CCAP 1448/3</strain>
    </source>
</reference>
<evidence type="ECO:0000259" key="5">
    <source>
        <dbReference type="PROSITE" id="PS50887"/>
    </source>
</evidence>
<dbReference type="InterPro" id="IPR000160">
    <property type="entry name" value="GGDEF_dom"/>
</dbReference>
<dbReference type="Pfam" id="PF00990">
    <property type="entry name" value="GGDEF"/>
    <property type="match status" value="1"/>
</dbReference>
<dbReference type="GO" id="GO:0000976">
    <property type="term" value="F:transcription cis-regulatory region binding"/>
    <property type="evidence" value="ECO:0007669"/>
    <property type="project" value="TreeGrafter"/>
</dbReference>